<dbReference type="NCBIfam" id="NF042912">
    <property type="entry name" value="Amuc_1098_fam"/>
    <property type="match status" value="1"/>
</dbReference>
<dbReference type="PROSITE" id="PS50005">
    <property type="entry name" value="TPR"/>
    <property type="match status" value="1"/>
</dbReference>
<dbReference type="InterPro" id="IPR019734">
    <property type="entry name" value="TPR_rpt"/>
</dbReference>
<dbReference type="InterPro" id="IPR004846">
    <property type="entry name" value="T2SS/T3SS_dom"/>
</dbReference>
<keyword evidence="9" id="KW-1185">Reference proteome</keyword>
<evidence type="ECO:0000256" key="1">
    <source>
        <dbReference type="ARBA" id="ARBA00004370"/>
    </source>
</evidence>
<dbReference type="AlphaFoldDB" id="A0A858REU0"/>
<dbReference type="InterPro" id="IPR011990">
    <property type="entry name" value="TPR-like_helical_dom_sf"/>
</dbReference>
<evidence type="ECO:0000313" key="8">
    <source>
        <dbReference type="EMBL" id="QJE94673.1"/>
    </source>
</evidence>
<dbReference type="Pfam" id="PF00263">
    <property type="entry name" value="Secretin"/>
    <property type="match status" value="1"/>
</dbReference>
<keyword evidence="3" id="KW-0472">Membrane</keyword>
<feature type="repeat" description="TPR" evidence="4">
    <location>
        <begin position="167"/>
        <end position="200"/>
    </location>
</feature>
<feature type="chain" id="PRO_5032560503" evidence="6">
    <location>
        <begin position="34"/>
        <end position="820"/>
    </location>
</feature>
<dbReference type="PANTHER" id="PTHR30332:SF24">
    <property type="entry name" value="SECRETIN GSPD-RELATED"/>
    <property type="match status" value="1"/>
</dbReference>
<evidence type="ECO:0000256" key="2">
    <source>
        <dbReference type="ARBA" id="ARBA00022729"/>
    </source>
</evidence>
<evidence type="ECO:0000313" key="9">
    <source>
        <dbReference type="Proteomes" id="UP000501812"/>
    </source>
</evidence>
<dbReference type="Gene3D" id="1.25.40.10">
    <property type="entry name" value="Tetratricopeptide repeat domain"/>
    <property type="match status" value="1"/>
</dbReference>
<comment type="similarity">
    <text evidence="5">Belongs to the bacterial secretin family.</text>
</comment>
<dbReference type="SMART" id="SM00028">
    <property type="entry name" value="TPR"/>
    <property type="match status" value="2"/>
</dbReference>
<dbReference type="EMBL" id="CP051774">
    <property type="protein sequence ID" value="QJE94673.1"/>
    <property type="molecule type" value="Genomic_DNA"/>
</dbReference>
<feature type="signal peptide" evidence="6">
    <location>
        <begin position="1"/>
        <end position="33"/>
    </location>
</feature>
<keyword evidence="2 6" id="KW-0732">Signal</keyword>
<protein>
    <submittedName>
        <fullName evidence="8">Type II and III secretion system protein</fullName>
    </submittedName>
</protein>
<dbReference type="GO" id="GO:0009306">
    <property type="term" value="P:protein secretion"/>
    <property type="evidence" value="ECO:0007669"/>
    <property type="project" value="InterPro"/>
</dbReference>
<keyword evidence="4" id="KW-0802">TPR repeat</keyword>
<dbReference type="PANTHER" id="PTHR30332">
    <property type="entry name" value="PROBABLE GENERAL SECRETION PATHWAY PROTEIN D"/>
    <property type="match status" value="1"/>
</dbReference>
<dbReference type="SUPFAM" id="SSF48452">
    <property type="entry name" value="TPR-like"/>
    <property type="match status" value="1"/>
</dbReference>
<dbReference type="InterPro" id="IPR049997">
    <property type="entry name" value="Amuc_1098-like"/>
</dbReference>
<evidence type="ECO:0000256" key="6">
    <source>
        <dbReference type="SAM" id="SignalP"/>
    </source>
</evidence>
<evidence type="ECO:0000259" key="7">
    <source>
        <dbReference type="Pfam" id="PF00263"/>
    </source>
</evidence>
<evidence type="ECO:0000256" key="4">
    <source>
        <dbReference type="PROSITE-ProRule" id="PRU00339"/>
    </source>
</evidence>
<reference evidence="8 9" key="1">
    <citation type="submission" date="2020-04" db="EMBL/GenBank/DDBJ databases">
        <title>Luteolibacter sp. G-1-1-1 isolated from soil.</title>
        <authorList>
            <person name="Dahal R.H."/>
        </authorList>
    </citation>
    <scope>NUCLEOTIDE SEQUENCE [LARGE SCALE GENOMIC DNA]</scope>
    <source>
        <strain evidence="8 9">G-1-1-1</strain>
    </source>
</reference>
<dbReference type="GO" id="GO:0015627">
    <property type="term" value="C:type II protein secretion system complex"/>
    <property type="evidence" value="ECO:0007669"/>
    <property type="project" value="TreeGrafter"/>
</dbReference>
<feature type="domain" description="Type II/III secretion system secretin-like" evidence="7">
    <location>
        <begin position="593"/>
        <end position="810"/>
    </location>
</feature>
<evidence type="ECO:0000256" key="3">
    <source>
        <dbReference type="ARBA" id="ARBA00023136"/>
    </source>
</evidence>
<dbReference type="Proteomes" id="UP000501812">
    <property type="component" value="Chromosome"/>
</dbReference>
<dbReference type="RefSeq" id="WP_169452894.1">
    <property type="nucleotide sequence ID" value="NZ_CP051774.1"/>
</dbReference>
<organism evidence="8 9">
    <name type="scientific">Luteolibacter luteus</name>
    <dbReference type="NCBI Taxonomy" id="2728835"/>
    <lineage>
        <taxon>Bacteria</taxon>
        <taxon>Pseudomonadati</taxon>
        <taxon>Verrucomicrobiota</taxon>
        <taxon>Verrucomicrobiia</taxon>
        <taxon>Verrucomicrobiales</taxon>
        <taxon>Verrucomicrobiaceae</taxon>
        <taxon>Luteolibacter</taxon>
    </lineage>
</organism>
<dbReference type="KEGG" id="luo:HHL09_02385"/>
<dbReference type="GO" id="GO:0016020">
    <property type="term" value="C:membrane"/>
    <property type="evidence" value="ECO:0007669"/>
    <property type="project" value="UniProtKB-SubCell"/>
</dbReference>
<accession>A0A858REU0</accession>
<sequence length="820" mass="88222">MPISDRFQNVTTRARLLAVAPLTCFLLSQPLVAQTSALAQAELQRRAANAKEAHELLKKGDESYQEGKWKAAVEAYSGARDLLPEAPATTELRKAATERLIQASIEQARNQRRLGDVSGAKETMSKVLADDVAPGNGLALEMDEQLNDPIRTNPAATLEHGKDVEEVRLLLYKAEGFKNLGDYDKASMVYEDVLQVDPTNKAARRGMEEVSQYKADYYRAARDHARAELLAEVDESWQLRVTPKEDVASLVGAGRHQPGAGDVLLSSKMERIILPVVSFDAVKIQEAFDFLRAQSIERDTLEVDPTRKGINFVLNLGDSAAAQGILQVPISLELRNVPLSQVVKYIADVTRTIVVPQEFAVEIRPAGAGSSDLITRTYSVPPDFLSQAGTAAGGSGELDPFADKEASEGLLAARMSAQDVLKNFGVEFPEGSSANYNATTSKLRVTNTVQNLAMVEQAVEQANSAEPRMVSVTVRMIKVQENNLEELGFDWLLDDYSLGGTGLTPGTTAGHLSGGTQNPGNMADMPLAPGSIFQHAITSGNRSGTEAVDGNAIDDRILQQQQGFAPGSSRAPGVMWMNGIINNTNLTMMMRGLSQKKGVDIVVSPSTVTRSGQQSTVEIMREFIYPTEYEPPELPNSVGGSAAIDFDTGQIGAGSPIMPITPATPTSFEMEKVGVVLDVLPTVSGDGHFVDVALKPSITDFDGFINYGTPITSPAPQSIASIGRTGNERVILTENQILMPVFSKTQLDTNLTIANGTTFAVGGLLQSRMQKVEDHTKVLGDIPVVGRLFRSEVTAPSRTLLLFLVTVNVLDPTGENAQGN</sequence>
<proteinExistence type="inferred from homology"/>
<evidence type="ECO:0000256" key="5">
    <source>
        <dbReference type="RuleBase" id="RU004003"/>
    </source>
</evidence>
<comment type="subcellular location">
    <subcellularLocation>
        <location evidence="1">Membrane</location>
    </subcellularLocation>
</comment>
<name>A0A858REU0_9BACT</name>
<gene>
    <name evidence="8" type="ORF">HHL09_02385</name>
</gene>
<dbReference type="InterPro" id="IPR050810">
    <property type="entry name" value="Bact_Secretion_Sys_Channel"/>
</dbReference>